<proteinExistence type="predicted"/>
<reference evidence="1 2" key="1">
    <citation type="submission" date="2021-06" db="EMBL/GenBank/DDBJ databases">
        <title>Caerostris extrusa draft genome.</title>
        <authorList>
            <person name="Kono N."/>
            <person name="Arakawa K."/>
        </authorList>
    </citation>
    <scope>NUCLEOTIDE SEQUENCE [LARGE SCALE GENOMIC DNA]</scope>
</reference>
<sequence>MTLHGAYFYIQEQFPPFFPSVSHSWREAGKSNCAGEKDAGVPFQPTLFTYSPSLERRPEIERACGVTDQAINQLQPEETVRKPQFNIPFLPSFPKLFLTRPFKLRLKSTHAGFSPFTQHIILSSPETKASCDCMFGFRFGHFRSRTSHYLAE</sequence>
<comment type="caution">
    <text evidence="1">The sequence shown here is derived from an EMBL/GenBank/DDBJ whole genome shotgun (WGS) entry which is preliminary data.</text>
</comment>
<name>A0AAV4XLA1_CAEEX</name>
<dbReference type="AlphaFoldDB" id="A0AAV4XLA1"/>
<evidence type="ECO:0000313" key="2">
    <source>
        <dbReference type="Proteomes" id="UP001054945"/>
    </source>
</evidence>
<gene>
    <name evidence="1" type="ORF">CEXT_625841</name>
</gene>
<accession>A0AAV4XLA1</accession>
<dbReference type="EMBL" id="BPLR01017918">
    <property type="protein sequence ID" value="GIY95469.1"/>
    <property type="molecule type" value="Genomic_DNA"/>
</dbReference>
<dbReference type="Proteomes" id="UP001054945">
    <property type="component" value="Unassembled WGS sequence"/>
</dbReference>
<protein>
    <submittedName>
        <fullName evidence="1">Uncharacterized protein</fullName>
    </submittedName>
</protein>
<evidence type="ECO:0000313" key="1">
    <source>
        <dbReference type="EMBL" id="GIY95469.1"/>
    </source>
</evidence>
<keyword evidence="2" id="KW-1185">Reference proteome</keyword>
<organism evidence="1 2">
    <name type="scientific">Caerostris extrusa</name>
    <name type="common">Bark spider</name>
    <name type="synonym">Caerostris bankana</name>
    <dbReference type="NCBI Taxonomy" id="172846"/>
    <lineage>
        <taxon>Eukaryota</taxon>
        <taxon>Metazoa</taxon>
        <taxon>Ecdysozoa</taxon>
        <taxon>Arthropoda</taxon>
        <taxon>Chelicerata</taxon>
        <taxon>Arachnida</taxon>
        <taxon>Araneae</taxon>
        <taxon>Araneomorphae</taxon>
        <taxon>Entelegynae</taxon>
        <taxon>Araneoidea</taxon>
        <taxon>Araneidae</taxon>
        <taxon>Caerostris</taxon>
    </lineage>
</organism>